<dbReference type="InterPro" id="IPR000504">
    <property type="entry name" value="RRM_dom"/>
</dbReference>
<dbReference type="EMBL" id="BDSP01000105">
    <property type="protein sequence ID" value="GAX16402.1"/>
    <property type="molecule type" value="Genomic_DNA"/>
</dbReference>
<sequence length="268" mass="30746">MAKFSQPAFRKATKDDKKTPSATVAENNNKPRHFHQTGSRILDLHQQRVRTAGRVGTKRFVNPCLVFIGNLPYNTTNEELQTWLCDQMATPQPFLLHQNKVDVIRDWKTGQSKGYAFVTFAAAHLATLAIEQLHHCNYQGRLLTVSQGQKKPDPNLILLQEQKKQRKLERRSLEQEATETALEILEPEEYALLARLDPDLLVNTEVEDDSLEDNDDDYDGDFIEYEDDDDDDDLDSKGDEEAGRMNRQQRREAAKGKKKRKLPHKGFG</sequence>
<dbReference type="PROSITE" id="PS50102">
    <property type="entry name" value="RRM"/>
    <property type="match status" value="1"/>
</dbReference>
<dbReference type="Pfam" id="PF00076">
    <property type="entry name" value="RRM_1"/>
    <property type="match status" value="1"/>
</dbReference>
<dbReference type="AlphaFoldDB" id="A0A1Z5JRC6"/>
<dbReference type="SUPFAM" id="SSF54928">
    <property type="entry name" value="RNA-binding domain, RBD"/>
    <property type="match status" value="1"/>
</dbReference>
<reference evidence="5 6" key="1">
    <citation type="journal article" date="2015" name="Plant Cell">
        <title>Oil accumulation by the oleaginous diatom Fistulifera solaris as revealed by the genome and transcriptome.</title>
        <authorList>
            <person name="Tanaka T."/>
            <person name="Maeda Y."/>
            <person name="Veluchamy A."/>
            <person name="Tanaka M."/>
            <person name="Abida H."/>
            <person name="Marechal E."/>
            <person name="Bowler C."/>
            <person name="Muto M."/>
            <person name="Sunaga Y."/>
            <person name="Tanaka M."/>
            <person name="Yoshino T."/>
            <person name="Taniguchi T."/>
            <person name="Fukuda Y."/>
            <person name="Nemoto M."/>
            <person name="Matsumoto M."/>
            <person name="Wong P.S."/>
            <person name="Aburatani S."/>
            <person name="Fujibuchi W."/>
        </authorList>
    </citation>
    <scope>NUCLEOTIDE SEQUENCE [LARGE SCALE GENOMIC DNA]</scope>
    <source>
        <strain evidence="5 6">JPCC DA0580</strain>
    </source>
</reference>
<evidence type="ECO:0000313" key="6">
    <source>
        <dbReference type="Proteomes" id="UP000198406"/>
    </source>
</evidence>
<dbReference type="OrthoDB" id="439808at2759"/>
<gene>
    <name evidence="5" type="ORF">FisN_10Hh364</name>
</gene>
<dbReference type="GO" id="GO:0003729">
    <property type="term" value="F:mRNA binding"/>
    <property type="evidence" value="ECO:0007669"/>
    <property type="project" value="TreeGrafter"/>
</dbReference>
<feature type="domain" description="RRM" evidence="4">
    <location>
        <begin position="64"/>
        <end position="150"/>
    </location>
</feature>
<organism evidence="5 6">
    <name type="scientific">Fistulifera solaris</name>
    <name type="common">Oleaginous diatom</name>
    <dbReference type="NCBI Taxonomy" id="1519565"/>
    <lineage>
        <taxon>Eukaryota</taxon>
        <taxon>Sar</taxon>
        <taxon>Stramenopiles</taxon>
        <taxon>Ochrophyta</taxon>
        <taxon>Bacillariophyta</taxon>
        <taxon>Bacillariophyceae</taxon>
        <taxon>Bacillariophycidae</taxon>
        <taxon>Naviculales</taxon>
        <taxon>Naviculaceae</taxon>
        <taxon>Fistulifera</taxon>
    </lineage>
</organism>
<accession>A0A1Z5JRC6</accession>
<dbReference type="InterPro" id="IPR035979">
    <property type="entry name" value="RBD_domain_sf"/>
</dbReference>
<evidence type="ECO:0000313" key="5">
    <source>
        <dbReference type="EMBL" id="GAX16402.1"/>
    </source>
</evidence>
<dbReference type="Proteomes" id="UP000198406">
    <property type="component" value="Unassembled WGS sequence"/>
</dbReference>
<evidence type="ECO:0000259" key="4">
    <source>
        <dbReference type="PROSITE" id="PS50102"/>
    </source>
</evidence>
<name>A0A1Z5JRC6_FISSO</name>
<dbReference type="PANTHER" id="PTHR48025">
    <property type="entry name" value="OS02G0815200 PROTEIN"/>
    <property type="match status" value="1"/>
</dbReference>
<dbReference type="CDD" id="cd00590">
    <property type="entry name" value="RRM_SF"/>
    <property type="match status" value="1"/>
</dbReference>
<dbReference type="InterPro" id="IPR050502">
    <property type="entry name" value="Euk_RNA-bind_prot"/>
</dbReference>
<keyword evidence="1 2" id="KW-0694">RNA-binding</keyword>
<dbReference type="InParanoid" id="A0A1Z5JRC6"/>
<protein>
    <recommendedName>
        <fullName evidence="4">RRM domain-containing protein</fullName>
    </recommendedName>
</protein>
<feature type="compositionally biased region" description="Basic residues" evidence="3">
    <location>
        <begin position="256"/>
        <end position="268"/>
    </location>
</feature>
<dbReference type="SMART" id="SM00360">
    <property type="entry name" value="RRM"/>
    <property type="match status" value="1"/>
</dbReference>
<feature type="region of interest" description="Disordered" evidence="3">
    <location>
        <begin position="204"/>
        <end position="268"/>
    </location>
</feature>
<proteinExistence type="predicted"/>
<feature type="compositionally biased region" description="Basic and acidic residues" evidence="3">
    <location>
        <begin position="235"/>
        <end position="255"/>
    </location>
</feature>
<dbReference type="InterPro" id="IPR012677">
    <property type="entry name" value="Nucleotide-bd_a/b_plait_sf"/>
</dbReference>
<dbReference type="PANTHER" id="PTHR48025:SF1">
    <property type="entry name" value="RRM DOMAIN-CONTAINING PROTEIN"/>
    <property type="match status" value="1"/>
</dbReference>
<evidence type="ECO:0000256" key="1">
    <source>
        <dbReference type="ARBA" id="ARBA00022884"/>
    </source>
</evidence>
<feature type="compositionally biased region" description="Acidic residues" evidence="3">
    <location>
        <begin position="205"/>
        <end position="234"/>
    </location>
</feature>
<evidence type="ECO:0000256" key="3">
    <source>
        <dbReference type="SAM" id="MobiDB-lite"/>
    </source>
</evidence>
<comment type="caution">
    <text evidence="5">The sequence shown here is derived from an EMBL/GenBank/DDBJ whole genome shotgun (WGS) entry which is preliminary data.</text>
</comment>
<evidence type="ECO:0000256" key="2">
    <source>
        <dbReference type="PROSITE-ProRule" id="PRU00176"/>
    </source>
</evidence>
<dbReference type="Gene3D" id="3.30.70.330">
    <property type="match status" value="1"/>
</dbReference>
<keyword evidence="6" id="KW-1185">Reference proteome</keyword>
<feature type="region of interest" description="Disordered" evidence="3">
    <location>
        <begin position="1"/>
        <end position="34"/>
    </location>
</feature>